<keyword evidence="1" id="KW-0472">Membrane</keyword>
<proteinExistence type="predicted"/>
<feature type="transmembrane region" description="Helical" evidence="1">
    <location>
        <begin position="152"/>
        <end position="171"/>
    </location>
</feature>
<dbReference type="RefSeq" id="WP_193535552.1">
    <property type="nucleotide sequence ID" value="NZ_JAGGKM010000004.1"/>
</dbReference>
<keyword evidence="1" id="KW-1133">Transmembrane helix</keyword>
<feature type="transmembrane region" description="Helical" evidence="1">
    <location>
        <begin position="109"/>
        <end position="131"/>
    </location>
</feature>
<dbReference type="PANTHER" id="PTHR40078:SF1">
    <property type="entry name" value="INTEGRAL MEMBRANE PROTEIN"/>
    <property type="match status" value="1"/>
</dbReference>
<feature type="transmembrane region" description="Helical" evidence="1">
    <location>
        <begin position="83"/>
        <end position="103"/>
    </location>
</feature>
<dbReference type="EMBL" id="JADCLJ010000019">
    <property type="protein sequence ID" value="MBE4908094.1"/>
    <property type="molecule type" value="Genomic_DNA"/>
</dbReference>
<name>A0ABR9QHY7_9BACI</name>
<gene>
    <name evidence="2" type="ORF">IMZ08_08510</name>
</gene>
<dbReference type="InterPro" id="IPR038750">
    <property type="entry name" value="YczE/YyaS-like"/>
</dbReference>
<keyword evidence="3" id="KW-1185">Reference proteome</keyword>
<feature type="transmembrane region" description="Helical" evidence="1">
    <location>
        <begin position="52"/>
        <end position="71"/>
    </location>
</feature>
<reference evidence="2 3" key="1">
    <citation type="submission" date="2020-10" db="EMBL/GenBank/DDBJ databases">
        <title>Bacillus sp. HD4P25, an endophyte from a halophyte.</title>
        <authorList>
            <person name="Sun J.-Q."/>
        </authorList>
    </citation>
    <scope>NUCLEOTIDE SEQUENCE [LARGE SCALE GENOMIC DNA]</scope>
    <source>
        <strain evidence="2 3">YIM 93174</strain>
    </source>
</reference>
<feature type="transmembrane region" description="Helical" evidence="1">
    <location>
        <begin position="12"/>
        <end position="32"/>
    </location>
</feature>
<evidence type="ECO:0000256" key="1">
    <source>
        <dbReference type="SAM" id="Phobius"/>
    </source>
</evidence>
<evidence type="ECO:0000313" key="2">
    <source>
        <dbReference type="EMBL" id="MBE4908094.1"/>
    </source>
</evidence>
<dbReference type="Proteomes" id="UP001516662">
    <property type="component" value="Unassembled WGS sequence"/>
</dbReference>
<comment type="caution">
    <text evidence="2">The sequence shown here is derived from an EMBL/GenBank/DDBJ whole genome shotgun (WGS) entry which is preliminary data.</text>
</comment>
<accession>A0ABR9QHY7</accession>
<evidence type="ECO:0000313" key="3">
    <source>
        <dbReference type="Proteomes" id="UP001516662"/>
    </source>
</evidence>
<organism evidence="2 3">
    <name type="scientific">Litchfieldia luteola</name>
    <dbReference type="NCBI Taxonomy" id="682179"/>
    <lineage>
        <taxon>Bacteria</taxon>
        <taxon>Bacillati</taxon>
        <taxon>Bacillota</taxon>
        <taxon>Bacilli</taxon>
        <taxon>Bacillales</taxon>
        <taxon>Bacillaceae</taxon>
        <taxon>Litchfieldia</taxon>
    </lineage>
</organism>
<sequence>MKGHHRINKLLVKWTIYFTGLLIMALGIVLIIKADLGASPWDVLHIGLFKQIGFTIGTWSILVGFVILGISSIMLKALPQLGAFLNMLTVGVFIDMYMAIPFLVTPGAILGKVLMLLIGIIVSGYGIGIYISSRCGAGPRDSLMIALTEKTGMKVQYIRAIMEIVVLSIGWLLGGPVFIGTVIFSFTIGIIVGYTLPRCQMIADNLMNKGSKQPEQVIHFDHFSNSN</sequence>
<keyword evidence="1" id="KW-0812">Transmembrane</keyword>
<feature type="transmembrane region" description="Helical" evidence="1">
    <location>
        <begin position="177"/>
        <end position="197"/>
    </location>
</feature>
<protein>
    <submittedName>
        <fullName evidence="2">YitT family protein</fullName>
    </submittedName>
</protein>
<dbReference type="Pfam" id="PF19700">
    <property type="entry name" value="DUF6198"/>
    <property type="match status" value="1"/>
</dbReference>
<dbReference type="PANTHER" id="PTHR40078">
    <property type="entry name" value="INTEGRAL MEMBRANE PROTEIN-RELATED"/>
    <property type="match status" value="1"/>
</dbReference>